<dbReference type="Pfam" id="PF00905">
    <property type="entry name" value="Transpeptidase"/>
    <property type="match status" value="1"/>
</dbReference>
<reference evidence="6 7" key="1">
    <citation type="submission" date="2016-02" db="EMBL/GenBank/DDBJ databases">
        <title>Anaerosporomusa subterraneum gen. nov., sp. nov., a spore-forming obligate anaerobe isolated from saprolite.</title>
        <authorList>
            <person name="Choi J.K."/>
            <person name="Shah M."/>
            <person name="Yee N."/>
        </authorList>
    </citation>
    <scope>NUCLEOTIDE SEQUENCE [LARGE SCALE GENOMIC DNA]</scope>
    <source>
        <strain evidence="6 7">RU4</strain>
    </source>
</reference>
<dbReference type="Pfam" id="PF03717">
    <property type="entry name" value="PBP_dimer"/>
    <property type="match status" value="1"/>
</dbReference>
<dbReference type="CDD" id="cd06575">
    <property type="entry name" value="PASTA_Pbp2x-like_2"/>
    <property type="match status" value="1"/>
</dbReference>
<keyword evidence="4" id="KW-1133">Transmembrane helix</keyword>
<evidence type="ECO:0000256" key="3">
    <source>
        <dbReference type="ARBA" id="ARBA00023136"/>
    </source>
</evidence>
<keyword evidence="3 4" id="KW-0472">Membrane</keyword>
<dbReference type="Gene3D" id="1.10.150.770">
    <property type="match status" value="1"/>
</dbReference>
<dbReference type="Gene3D" id="3.90.1310.10">
    <property type="entry name" value="Penicillin-binding protein 2a (Domain 2)"/>
    <property type="match status" value="1"/>
</dbReference>
<dbReference type="PROSITE" id="PS51178">
    <property type="entry name" value="PASTA"/>
    <property type="match status" value="1"/>
</dbReference>
<dbReference type="Gene3D" id="3.30.450.330">
    <property type="match status" value="1"/>
</dbReference>
<keyword evidence="4" id="KW-0812">Transmembrane</keyword>
<dbReference type="AlphaFoldDB" id="A0A154BSK2"/>
<dbReference type="Proteomes" id="UP000076268">
    <property type="component" value="Unassembled WGS sequence"/>
</dbReference>
<organism evidence="6 7">
    <name type="scientific">Anaerosporomusa subterranea</name>
    <dbReference type="NCBI Taxonomy" id="1794912"/>
    <lineage>
        <taxon>Bacteria</taxon>
        <taxon>Bacillati</taxon>
        <taxon>Bacillota</taxon>
        <taxon>Negativicutes</taxon>
        <taxon>Acetonemataceae</taxon>
        <taxon>Anaerosporomusa</taxon>
    </lineage>
</organism>
<protein>
    <submittedName>
        <fullName evidence="6">Peptidoglycan glycosyltransferase</fullName>
    </submittedName>
</protein>
<dbReference type="SUPFAM" id="SSF54184">
    <property type="entry name" value="Penicillin-binding protein 2x (pbp-2x), c-terminal domain"/>
    <property type="match status" value="1"/>
</dbReference>
<dbReference type="SUPFAM" id="SSF56519">
    <property type="entry name" value="Penicillin binding protein dimerisation domain"/>
    <property type="match status" value="1"/>
</dbReference>
<dbReference type="InterPro" id="IPR005311">
    <property type="entry name" value="PBP_dimer"/>
</dbReference>
<dbReference type="GO" id="GO:0071555">
    <property type="term" value="P:cell wall organization"/>
    <property type="evidence" value="ECO:0007669"/>
    <property type="project" value="TreeGrafter"/>
</dbReference>
<dbReference type="SUPFAM" id="SSF56601">
    <property type="entry name" value="beta-lactamase/transpeptidase-like"/>
    <property type="match status" value="1"/>
</dbReference>
<dbReference type="OrthoDB" id="9770103at2"/>
<dbReference type="InterPro" id="IPR001460">
    <property type="entry name" value="PCN-bd_Tpept"/>
</dbReference>
<dbReference type="GO" id="GO:0005886">
    <property type="term" value="C:plasma membrane"/>
    <property type="evidence" value="ECO:0007669"/>
    <property type="project" value="TreeGrafter"/>
</dbReference>
<accession>A0A154BSK2</accession>
<evidence type="ECO:0000256" key="1">
    <source>
        <dbReference type="ARBA" id="ARBA00004370"/>
    </source>
</evidence>
<keyword evidence="7" id="KW-1185">Reference proteome</keyword>
<dbReference type="Gene3D" id="3.30.10.20">
    <property type="match status" value="1"/>
</dbReference>
<evidence type="ECO:0000313" key="7">
    <source>
        <dbReference type="Proteomes" id="UP000076268"/>
    </source>
</evidence>
<feature type="transmembrane region" description="Helical" evidence="4">
    <location>
        <begin position="12"/>
        <end position="32"/>
    </location>
</feature>
<dbReference type="PANTHER" id="PTHR30627">
    <property type="entry name" value="PEPTIDOGLYCAN D,D-TRANSPEPTIDASE"/>
    <property type="match status" value="1"/>
</dbReference>
<keyword evidence="6" id="KW-0808">Transferase</keyword>
<evidence type="ECO:0000313" key="6">
    <source>
        <dbReference type="EMBL" id="KYZ76877.1"/>
    </source>
</evidence>
<dbReference type="Pfam" id="PF03793">
    <property type="entry name" value="PASTA"/>
    <property type="match status" value="1"/>
</dbReference>
<comment type="subcellular location">
    <subcellularLocation>
        <location evidence="1">Membrane</location>
    </subcellularLocation>
</comment>
<dbReference type="GO" id="GO:0008658">
    <property type="term" value="F:penicillin binding"/>
    <property type="evidence" value="ECO:0007669"/>
    <property type="project" value="InterPro"/>
</dbReference>
<dbReference type="InterPro" id="IPR036138">
    <property type="entry name" value="PBP_dimer_sf"/>
</dbReference>
<dbReference type="InterPro" id="IPR050515">
    <property type="entry name" value="Beta-lactam/transpept"/>
</dbReference>
<gene>
    <name evidence="6" type="ORF">AXX12_18405</name>
</gene>
<comment type="similarity">
    <text evidence="2">Belongs to the transpeptidase family.</text>
</comment>
<name>A0A154BSK2_ANASB</name>
<dbReference type="SMART" id="SM00740">
    <property type="entry name" value="PASTA"/>
    <property type="match status" value="1"/>
</dbReference>
<evidence type="ECO:0000256" key="2">
    <source>
        <dbReference type="ARBA" id="ARBA00007171"/>
    </source>
</evidence>
<proteinExistence type="inferred from homology"/>
<evidence type="ECO:0000259" key="5">
    <source>
        <dbReference type="PROSITE" id="PS51178"/>
    </source>
</evidence>
<dbReference type="PANTHER" id="PTHR30627:SF1">
    <property type="entry name" value="PEPTIDOGLYCAN D,D-TRANSPEPTIDASE FTSI"/>
    <property type="match status" value="1"/>
</dbReference>
<comment type="caution">
    <text evidence="6">The sequence shown here is derived from an EMBL/GenBank/DDBJ whole genome shotgun (WGS) entry which is preliminary data.</text>
</comment>
<dbReference type="STRING" id="1794912.AXX12_18405"/>
<dbReference type="EMBL" id="LSGP01000016">
    <property type="protein sequence ID" value="KYZ76877.1"/>
    <property type="molecule type" value="Genomic_DNA"/>
</dbReference>
<dbReference type="InterPro" id="IPR012338">
    <property type="entry name" value="Beta-lactam/transpept-like"/>
</dbReference>
<sequence length="660" mass="71474">MRLVSQPVHKRIAFVLVFIIGSLCLLALRIAWIQFVDGKRMAEKMQAQLKDTRILYSPRGIVYDRNGRELAISAMRKSLYADPGEIPAQKREETARILAPILSMRVSDLLDLLKTDSRFVWIRRTLEPDVSDKISAAIASQNLTGLHSVEESKRYYPNGSLAAHVLGFVGTDDIGLEGLELSYDRLIRGETVKRLIDTDSQGVPIFHSIYNSKQVGNVTNLHLTLDASIQFIVEKTLDKVMVEKKAKGAAVIIMDPRTGEILAMASRPGYNPNDFGQYPPETWKNRAVSYVYEPGSTFKAMVAAAAMQEGLVSPGEIFNDSGRISVGGITIQNWDGEGRGAVPFSHIIKDSINTGFVMVGERLGAAKLMQYTRQFGFGRATDLRLPGEEEGLLFEAKSMRASDLASVSIGQSIAVTPIQLLTAISAIANDGVLLRPYIVRELRNNGGSTLSHATTEAVRQVISDKTAKELTVMLETVVSAGGGTQAAVKGYRFAGKTGTAEKLKADGSGYERGHYIASFAGFGPVEDPRLAALIVIDDPDGIYYGGQVAAPVFREIMTQVMLYLTLKQNAAASKPVDLAVEIADRNLSPGMDNTDAKQGKVAVPDLRGKTVREAARLLTEAGLAFIPSGSGLAVSQEPLPKASVNANSEVKVTFSPSGRR</sequence>
<dbReference type="GO" id="GO:0016740">
    <property type="term" value="F:transferase activity"/>
    <property type="evidence" value="ECO:0007669"/>
    <property type="project" value="UniProtKB-KW"/>
</dbReference>
<dbReference type="RefSeq" id="WP_066240420.1">
    <property type="nucleotide sequence ID" value="NZ_LSGP01000016.1"/>
</dbReference>
<dbReference type="Gene3D" id="3.40.710.10">
    <property type="entry name" value="DD-peptidase/beta-lactamase superfamily"/>
    <property type="match status" value="1"/>
</dbReference>
<evidence type="ECO:0000256" key="4">
    <source>
        <dbReference type="SAM" id="Phobius"/>
    </source>
</evidence>
<feature type="domain" description="PASTA" evidence="5">
    <location>
        <begin position="597"/>
        <end position="656"/>
    </location>
</feature>
<dbReference type="InterPro" id="IPR005543">
    <property type="entry name" value="PASTA_dom"/>
</dbReference>